<feature type="transmembrane region" description="Helical" evidence="5">
    <location>
        <begin position="47"/>
        <end position="68"/>
    </location>
</feature>
<comment type="caution">
    <text evidence="6">The sequence shown here is derived from an EMBL/GenBank/DDBJ whole genome shotgun (WGS) entry which is preliminary data.</text>
</comment>
<dbReference type="InterPro" id="IPR050598">
    <property type="entry name" value="AminoAcid_Transporter"/>
</dbReference>
<feature type="transmembrane region" description="Helical" evidence="5">
    <location>
        <begin position="243"/>
        <end position="266"/>
    </location>
</feature>
<dbReference type="AlphaFoldDB" id="A0A4R0XUX9"/>
<dbReference type="EMBL" id="PSZP01000006">
    <property type="protein sequence ID" value="TCG11509.1"/>
    <property type="molecule type" value="Genomic_DNA"/>
</dbReference>
<feature type="transmembrane region" description="Helical" evidence="5">
    <location>
        <begin position="338"/>
        <end position="362"/>
    </location>
</feature>
<dbReference type="PIRSF" id="PIRSF006060">
    <property type="entry name" value="AA_transporter"/>
    <property type="match status" value="1"/>
</dbReference>
<keyword evidence="7" id="KW-1185">Reference proteome</keyword>
<dbReference type="Pfam" id="PF13520">
    <property type="entry name" value="AA_permease_2"/>
    <property type="match status" value="1"/>
</dbReference>
<dbReference type="OrthoDB" id="384581at2"/>
<feature type="transmembrane region" description="Helical" evidence="5">
    <location>
        <begin position="374"/>
        <end position="393"/>
    </location>
</feature>
<organism evidence="6 7">
    <name type="scientific">Mycoplasma todarodis</name>
    <dbReference type="NCBI Taxonomy" id="1937191"/>
    <lineage>
        <taxon>Bacteria</taxon>
        <taxon>Bacillati</taxon>
        <taxon>Mycoplasmatota</taxon>
        <taxon>Mollicutes</taxon>
        <taxon>Mycoplasmataceae</taxon>
        <taxon>Mycoplasma</taxon>
    </lineage>
</organism>
<evidence type="ECO:0000313" key="7">
    <source>
        <dbReference type="Proteomes" id="UP000291072"/>
    </source>
</evidence>
<evidence type="ECO:0000256" key="2">
    <source>
        <dbReference type="ARBA" id="ARBA00022692"/>
    </source>
</evidence>
<sequence>MKGDKMSIEQGKKLGFFAALTMLIGTVVGIGIFFKNASVASATNHDGVTWLLAWIIGGIIAAATAISFSEIGSMKLKTDASGLPGWTEKLLGKKAGKFTEFNYSFIYWGSLISVLGFFGSEMLISMFAQIGVISSIPIYGHVLIGLTFTFTFIIINFFSIKASGIIQQISTILKFIPLVFAFIIGVVLPMTNNTGGENAFHANKFTFQGLIVALPAVLFAYDAFMSVTTLTNKVKNGEKRVPTIVLIGMLSIIVLYTLIAVSSILHNSGTIQGLISNVMPKGVAKSLGAIVFGFIVISTFGVINGVSAATVSVFEENVENETFFGMRSLKESKMPNKYIPILFIFMVVGFWTMTIGIPSIILNKSYLFDGFSNFPTLFFFVIYGIIIFKYSLKRKRMKTKKINKFIFYTSACIAVVGIFFVVGYLLIGHFIVDTIINIHAQSSWGDGTATQLTEFGVFIAEIGIFIIFPIINSLLKKQENRRINIKEAKSFIEQ</sequence>
<accession>A0A4R0XUX9</accession>
<evidence type="ECO:0000313" key="6">
    <source>
        <dbReference type="EMBL" id="TCG11509.1"/>
    </source>
</evidence>
<feature type="transmembrane region" description="Helical" evidence="5">
    <location>
        <begin position="405"/>
        <end position="432"/>
    </location>
</feature>
<evidence type="ECO:0000256" key="1">
    <source>
        <dbReference type="ARBA" id="ARBA00004141"/>
    </source>
</evidence>
<dbReference type="GO" id="GO:0016020">
    <property type="term" value="C:membrane"/>
    <property type="evidence" value="ECO:0007669"/>
    <property type="project" value="UniProtKB-SubCell"/>
</dbReference>
<name>A0A4R0XUX9_9MOLU</name>
<dbReference type="Gene3D" id="1.20.1740.10">
    <property type="entry name" value="Amino acid/polyamine transporter I"/>
    <property type="match status" value="1"/>
</dbReference>
<reference evidence="6 7" key="1">
    <citation type="submission" date="2018-02" db="EMBL/GenBank/DDBJ databases">
        <title>Mycoplasma marinum and Mycoplasma todarodis sp. nov., moderately halophilic and psychrotolerant mycoplasmas isolated from cephalopods.</title>
        <authorList>
            <person name="Viver T."/>
        </authorList>
    </citation>
    <scope>NUCLEOTIDE SEQUENCE [LARGE SCALE GENOMIC DNA]</scope>
    <source>
        <strain evidence="6 7">5H</strain>
    </source>
</reference>
<keyword evidence="3 5" id="KW-1133">Transmembrane helix</keyword>
<evidence type="ECO:0000256" key="3">
    <source>
        <dbReference type="ARBA" id="ARBA00022989"/>
    </source>
</evidence>
<dbReference type="GO" id="GO:0015179">
    <property type="term" value="F:L-amino acid transmembrane transporter activity"/>
    <property type="evidence" value="ECO:0007669"/>
    <property type="project" value="TreeGrafter"/>
</dbReference>
<feature type="transmembrane region" description="Helical" evidence="5">
    <location>
        <begin position="210"/>
        <end position="231"/>
    </location>
</feature>
<feature type="transmembrane region" description="Helical" evidence="5">
    <location>
        <begin position="172"/>
        <end position="190"/>
    </location>
</feature>
<feature type="transmembrane region" description="Helical" evidence="5">
    <location>
        <begin position="138"/>
        <end position="160"/>
    </location>
</feature>
<comment type="subcellular location">
    <subcellularLocation>
        <location evidence="1">Membrane</location>
        <topology evidence="1">Multi-pass membrane protein</topology>
    </subcellularLocation>
</comment>
<dbReference type="PANTHER" id="PTHR11785:SF512">
    <property type="entry name" value="SOBREMESA, ISOFORM B"/>
    <property type="match status" value="1"/>
</dbReference>
<feature type="transmembrane region" description="Helical" evidence="5">
    <location>
        <begin position="286"/>
        <end position="306"/>
    </location>
</feature>
<dbReference type="PANTHER" id="PTHR11785">
    <property type="entry name" value="AMINO ACID TRANSPORTER"/>
    <property type="match status" value="1"/>
</dbReference>
<protein>
    <submittedName>
        <fullName evidence="6">Amino acid permease</fullName>
    </submittedName>
</protein>
<evidence type="ECO:0000256" key="5">
    <source>
        <dbReference type="SAM" id="Phobius"/>
    </source>
</evidence>
<keyword evidence="4 5" id="KW-0472">Membrane</keyword>
<dbReference type="Proteomes" id="UP000291072">
    <property type="component" value="Unassembled WGS sequence"/>
</dbReference>
<proteinExistence type="predicted"/>
<dbReference type="InterPro" id="IPR002293">
    <property type="entry name" value="AA/rel_permease1"/>
</dbReference>
<keyword evidence="2 5" id="KW-0812">Transmembrane</keyword>
<evidence type="ECO:0000256" key="4">
    <source>
        <dbReference type="ARBA" id="ARBA00023136"/>
    </source>
</evidence>
<gene>
    <name evidence="6" type="ORF">C4B25_01430</name>
</gene>
<feature type="transmembrane region" description="Helical" evidence="5">
    <location>
        <begin position="452"/>
        <end position="475"/>
    </location>
</feature>
<feature type="transmembrane region" description="Helical" evidence="5">
    <location>
        <begin position="14"/>
        <end position="35"/>
    </location>
</feature>
<feature type="transmembrane region" description="Helical" evidence="5">
    <location>
        <begin position="105"/>
        <end position="132"/>
    </location>
</feature>